<gene>
    <name evidence="1" type="ORF">TASK_LOCUS7698</name>
</gene>
<dbReference type="AlphaFoldDB" id="A0A0R3WAU2"/>
<reference evidence="1 2" key="2">
    <citation type="submission" date="2018-11" db="EMBL/GenBank/DDBJ databases">
        <authorList>
            <consortium name="Pathogen Informatics"/>
        </authorList>
    </citation>
    <scope>NUCLEOTIDE SEQUENCE [LARGE SCALE GENOMIC DNA]</scope>
</reference>
<accession>A0A0R3WAU2</accession>
<organism evidence="3">
    <name type="scientific">Taenia asiatica</name>
    <name type="common">Asian tapeworm</name>
    <dbReference type="NCBI Taxonomy" id="60517"/>
    <lineage>
        <taxon>Eukaryota</taxon>
        <taxon>Metazoa</taxon>
        <taxon>Spiralia</taxon>
        <taxon>Lophotrochozoa</taxon>
        <taxon>Platyhelminthes</taxon>
        <taxon>Cestoda</taxon>
        <taxon>Eucestoda</taxon>
        <taxon>Cyclophyllidea</taxon>
        <taxon>Taeniidae</taxon>
        <taxon>Taenia</taxon>
    </lineage>
</organism>
<keyword evidence="2" id="KW-1185">Reference proteome</keyword>
<evidence type="ECO:0000313" key="3">
    <source>
        <dbReference type="WBParaSite" id="TASK_0000769701-mRNA-1"/>
    </source>
</evidence>
<dbReference type="Proteomes" id="UP000282613">
    <property type="component" value="Unassembled WGS sequence"/>
</dbReference>
<dbReference type="EMBL" id="UYRS01018660">
    <property type="protein sequence ID" value="VDK38861.1"/>
    <property type="molecule type" value="Genomic_DNA"/>
</dbReference>
<dbReference type="WBParaSite" id="TASK_0000769701-mRNA-1">
    <property type="protein sequence ID" value="TASK_0000769701-mRNA-1"/>
    <property type="gene ID" value="TASK_0000769701"/>
</dbReference>
<evidence type="ECO:0000313" key="1">
    <source>
        <dbReference type="EMBL" id="VDK38861.1"/>
    </source>
</evidence>
<protein>
    <submittedName>
        <fullName evidence="1 3">Uncharacterized protein</fullName>
    </submittedName>
</protein>
<name>A0A0R3WAU2_TAEAS</name>
<evidence type="ECO:0000313" key="2">
    <source>
        <dbReference type="Proteomes" id="UP000282613"/>
    </source>
</evidence>
<reference evidence="3" key="1">
    <citation type="submission" date="2017-02" db="UniProtKB">
        <authorList>
            <consortium name="WormBaseParasite"/>
        </authorList>
    </citation>
    <scope>IDENTIFICATION</scope>
</reference>
<sequence>MAMGGCSLQRGPACFRSTTDIRNTLEVVTVHPLHTSHTCRVIRVDAAFPGLVKDAEAICGDLANPCSILVLHMTKGRKES</sequence>
<proteinExistence type="predicted"/>